<gene>
    <name evidence="1" type="ORF">Micbo1qcDRAFT_225476</name>
</gene>
<protein>
    <recommendedName>
        <fullName evidence="3">F-box domain-containing protein</fullName>
    </recommendedName>
</protein>
<dbReference type="EMBL" id="KQ964307">
    <property type="protein sequence ID" value="KXJ84956.1"/>
    <property type="molecule type" value="Genomic_DNA"/>
</dbReference>
<organism evidence="1 2">
    <name type="scientific">Microdochium bolleyi</name>
    <dbReference type="NCBI Taxonomy" id="196109"/>
    <lineage>
        <taxon>Eukaryota</taxon>
        <taxon>Fungi</taxon>
        <taxon>Dikarya</taxon>
        <taxon>Ascomycota</taxon>
        <taxon>Pezizomycotina</taxon>
        <taxon>Sordariomycetes</taxon>
        <taxon>Xylariomycetidae</taxon>
        <taxon>Xylariales</taxon>
        <taxon>Microdochiaceae</taxon>
        <taxon>Microdochium</taxon>
    </lineage>
</organism>
<dbReference type="AlphaFoldDB" id="A0A136IJ03"/>
<reference evidence="2" key="1">
    <citation type="submission" date="2016-02" db="EMBL/GenBank/DDBJ databases">
        <title>Draft genome sequence of Microdochium bolleyi, a fungal endophyte of beachgrass.</title>
        <authorList>
            <consortium name="DOE Joint Genome Institute"/>
            <person name="David A.S."/>
            <person name="May G."/>
            <person name="Haridas S."/>
            <person name="Lim J."/>
            <person name="Wang M."/>
            <person name="Labutti K."/>
            <person name="Lipzen A."/>
            <person name="Barry K."/>
            <person name="Grigoriev I.V."/>
        </authorList>
    </citation>
    <scope>NUCLEOTIDE SEQUENCE [LARGE SCALE GENOMIC DNA]</scope>
    <source>
        <strain evidence="2">J235TASD1</strain>
    </source>
</reference>
<evidence type="ECO:0008006" key="3">
    <source>
        <dbReference type="Google" id="ProtNLM"/>
    </source>
</evidence>
<proteinExistence type="predicted"/>
<dbReference type="Proteomes" id="UP000070501">
    <property type="component" value="Unassembled WGS sequence"/>
</dbReference>
<sequence>MLERLPAEIRSEVRGYLSLQDTLSLARASPMLWREQWTSKQWNVHAFLRDVFAIRDTDVFLQCMCDAGGSMSGRAIIMFLVGERWETPPPLEIRIRCPGAGSFDMERELRRLVAVLRSFGYGPMEPADPIRPAEKAMPLTEYNMNNSRMGVSCHVVVDSHGEAVASSLQRRTSGRLLYRPDGAFLYPDRVECFYPYSTLLRKKLFTFASANLSPEYGVRKVLLRHGWRDETLTSSQAVSVWDNQPRLSLFVGASGFVSSRSSLPAGPLVARRVDSLFMAAALDRHCADSFPG</sequence>
<evidence type="ECO:0000313" key="2">
    <source>
        <dbReference type="Proteomes" id="UP000070501"/>
    </source>
</evidence>
<evidence type="ECO:0000313" key="1">
    <source>
        <dbReference type="EMBL" id="KXJ84956.1"/>
    </source>
</evidence>
<accession>A0A136IJ03</accession>
<dbReference type="InParanoid" id="A0A136IJ03"/>
<name>A0A136IJ03_9PEZI</name>
<keyword evidence="2" id="KW-1185">Reference proteome</keyword>